<organism evidence="2 3">
    <name type="scientific">Lolium multiflorum</name>
    <name type="common">Italian ryegrass</name>
    <name type="synonym">Lolium perenne subsp. multiflorum</name>
    <dbReference type="NCBI Taxonomy" id="4521"/>
    <lineage>
        <taxon>Eukaryota</taxon>
        <taxon>Viridiplantae</taxon>
        <taxon>Streptophyta</taxon>
        <taxon>Embryophyta</taxon>
        <taxon>Tracheophyta</taxon>
        <taxon>Spermatophyta</taxon>
        <taxon>Magnoliopsida</taxon>
        <taxon>Liliopsida</taxon>
        <taxon>Poales</taxon>
        <taxon>Poaceae</taxon>
        <taxon>BOP clade</taxon>
        <taxon>Pooideae</taxon>
        <taxon>Poodae</taxon>
        <taxon>Poeae</taxon>
        <taxon>Poeae Chloroplast Group 2 (Poeae type)</taxon>
        <taxon>Loliodinae</taxon>
        <taxon>Loliinae</taxon>
        <taxon>Lolium</taxon>
    </lineage>
</organism>
<evidence type="ECO:0000313" key="3">
    <source>
        <dbReference type="Proteomes" id="UP001231189"/>
    </source>
</evidence>
<name>A0AAD8SGC8_LOLMU</name>
<reference evidence="2" key="1">
    <citation type="submission" date="2023-07" db="EMBL/GenBank/DDBJ databases">
        <title>A chromosome-level genome assembly of Lolium multiflorum.</title>
        <authorList>
            <person name="Chen Y."/>
            <person name="Copetti D."/>
            <person name="Kolliker R."/>
            <person name="Studer B."/>
        </authorList>
    </citation>
    <scope>NUCLEOTIDE SEQUENCE</scope>
    <source>
        <strain evidence="2">02402/16</strain>
        <tissue evidence="2">Leaf</tissue>
    </source>
</reference>
<dbReference type="AlphaFoldDB" id="A0AAD8SGC8"/>
<dbReference type="Proteomes" id="UP001231189">
    <property type="component" value="Unassembled WGS sequence"/>
</dbReference>
<gene>
    <name evidence="2" type="ORF">QYE76_069505</name>
</gene>
<evidence type="ECO:0000313" key="2">
    <source>
        <dbReference type="EMBL" id="KAK1651700.1"/>
    </source>
</evidence>
<keyword evidence="3" id="KW-1185">Reference proteome</keyword>
<dbReference type="EMBL" id="JAUUTY010000004">
    <property type="protein sequence ID" value="KAK1651700.1"/>
    <property type="molecule type" value="Genomic_DNA"/>
</dbReference>
<feature type="region of interest" description="Disordered" evidence="1">
    <location>
        <begin position="137"/>
        <end position="179"/>
    </location>
</feature>
<feature type="compositionally biased region" description="Basic and acidic residues" evidence="1">
    <location>
        <begin position="170"/>
        <end position="179"/>
    </location>
</feature>
<accession>A0AAD8SGC8</accession>
<comment type="caution">
    <text evidence="2">The sequence shown here is derived from an EMBL/GenBank/DDBJ whole genome shotgun (WGS) entry which is preliminary data.</text>
</comment>
<proteinExistence type="predicted"/>
<protein>
    <submittedName>
        <fullName evidence="2">Uncharacterized protein</fullName>
    </submittedName>
</protein>
<sequence>MGKSWPFRKKNHDGEVGSSCGGKKLQELRYVPVELARQLWETNWLVPSSDASLPDGGWYLNSRLVSVPSVLHAGRVRYEVGSRRFILPSNLREEPAFDLNSYSWIMFGTWEFDPRRRAGYLGDVRFFKREFTNALTNNNRDDEVNNNEEGAEEADDHEDDGFDDDDAAWDTEHQPQHLT</sequence>
<feature type="compositionally biased region" description="Acidic residues" evidence="1">
    <location>
        <begin position="144"/>
        <end position="169"/>
    </location>
</feature>
<evidence type="ECO:0000256" key="1">
    <source>
        <dbReference type="SAM" id="MobiDB-lite"/>
    </source>
</evidence>